<dbReference type="Pfam" id="PF12311">
    <property type="entry name" value="DUF3632"/>
    <property type="match status" value="1"/>
</dbReference>
<dbReference type="InterPro" id="IPR053204">
    <property type="entry name" value="Oxopyrrolidines_Biosynth-assoc"/>
</dbReference>
<proteinExistence type="predicted"/>
<dbReference type="PANTHER" id="PTHR38797:SF4">
    <property type="entry name" value="NUCLEAR PORE COMPLEX PROTEIN NUP85"/>
    <property type="match status" value="1"/>
</dbReference>
<feature type="compositionally biased region" description="Acidic residues" evidence="1">
    <location>
        <begin position="322"/>
        <end position="333"/>
    </location>
</feature>
<organism evidence="2 3">
    <name type="scientific">Apiospora saccharicola</name>
    <dbReference type="NCBI Taxonomy" id="335842"/>
    <lineage>
        <taxon>Eukaryota</taxon>
        <taxon>Fungi</taxon>
        <taxon>Dikarya</taxon>
        <taxon>Ascomycota</taxon>
        <taxon>Pezizomycotina</taxon>
        <taxon>Sordariomycetes</taxon>
        <taxon>Xylariomycetidae</taxon>
        <taxon>Amphisphaeriales</taxon>
        <taxon>Apiosporaceae</taxon>
        <taxon>Apiospora</taxon>
    </lineage>
</organism>
<dbReference type="EMBL" id="JAQQWM010000003">
    <property type="protein sequence ID" value="KAK8072690.1"/>
    <property type="molecule type" value="Genomic_DNA"/>
</dbReference>
<keyword evidence="3" id="KW-1185">Reference proteome</keyword>
<accession>A0ABR1VN79</accession>
<feature type="region of interest" description="Disordered" evidence="1">
    <location>
        <begin position="314"/>
        <end position="383"/>
    </location>
</feature>
<gene>
    <name evidence="2" type="ORF">PG996_006038</name>
</gene>
<dbReference type="Proteomes" id="UP001446871">
    <property type="component" value="Unassembled WGS sequence"/>
</dbReference>
<dbReference type="InterPro" id="IPR022085">
    <property type="entry name" value="OpdG"/>
</dbReference>
<reference evidence="2 3" key="1">
    <citation type="submission" date="2023-01" db="EMBL/GenBank/DDBJ databases">
        <title>Analysis of 21 Apiospora genomes using comparative genomics revels a genus with tremendous synthesis potential of carbohydrate active enzymes and secondary metabolites.</title>
        <authorList>
            <person name="Sorensen T."/>
        </authorList>
    </citation>
    <scope>NUCLEOTIDE SEQUENCE [LARGE SCALE GENOMIC DNA]</scope>
    <source>
        <strain evidence="2 3">CBS 83171</strain>
    </source>
</reference>
<dbReference type="PANTHER" id="PTHR38797">
    <property type="entry name" value="NUCLEAR PORE COMPLEX PROTEIN NUP85-RELATED"/>
    <property type="match status" value="1"/>
</dbReference>
<sequence length="394" mass="43883">MAANDIDIRSLERIKEVDHRLSDQEWAILGILESAIRSPTPETLADAAKQIDVKCPPPQERDEILKYVTNVYEMVVAIASSPSVSGEVQGYLVDIIKALEQRSKGTVLFYHSRQRLWEDSPLLGMAIDDEYNGMVCLPSKSTCSSADKTSTDPLNMYFTEKEKYPPEELKAWQAANSFLARLTAAEVYGPSHQVMHAMQSALEQELSTFTHPGMKECRVLVAADWMQRCAGQMLSWAQENIGVTDVPESDTEIYFENGRLYKGPSAMCLQRWGFWIDRFGVIGKSDSGLSEETRKAALEAMEIMNTVERSVGHTLASAASEEPSEETSIEASEEPLPSQEPSQDTDISDELEEEEPCEWRPAPGRTGRIAVSSDYPGDYESDEPKVVRCSVCGF</sequence>
<comment type="caution">
    <text evidence="2">The sequence shown here is derived from an EMBL/GenBank/DDBJ whole genome shotgun (WGS) entry which is preliminary data.</text>
</comment>
<feature type="compositionally biased region" description="Acidic residues" evidence="1">
    <location>
        <begin position="346"/>
        <end position="356"/>
    </location>
</feature>
<evidence type="ECO:0000313" key="2">
    <source>
        <dbReference type="EMBL" id="KAK8072690.1"/>
    </source>
</evidence>
<evidence type="ECO:0000313" key="3">
    <source>
        <dbReference type="Proteomes" id="UP001446871"/>
    </source>
</evidence>
<protein>
    <submittedName>
        <fullName evidence="2">Uncharacterized protein</fullName>
    </submittedName>
</protein>
<evidence type="ECO:0000256" key="1">
    <source>
        <dbReference type="SAM" id="MobiDB-lite"/>
    </source>
</evidence>
<name>A0ABR1VN79_9PEZI</name>